<keyword evidence="1" id="KW-0028">Amino-acid biosynthesis</keyword>
<keyword evidence="3" id="KW-0314">Glutamate biosynthesis</keyword>
<dbReference type="PANTHER" id="PTHR43100">
    <property type="entry name" value="GLUTAMATE SYNTHASE [NADPH] SMALL CHAIN"/>
    <property type="match status" value="1"/>
</dbReference>
<name>A0AA46DXY3_9FUSO</name>
<evidence type="ECO:0000313" key="6">
    <source>
        <dbReference type="EMBL" id="TDT69194.1"/>
    </source>
</evidence>
<reference evidence="6 7" key="1">
    <citation type="submission" date="2019-03" db="EMBL/GenBank/DDBJ databases">
        <title>Genomic Encyclopedia of Type Strains, Phase IV (KMG-IV): sequencing the most valuable type-strain genomes for metagenomic binning, comparative biology and taxonomic classification.</title>
        <authorList>
            <person name="Goeker M."/>
        </authorList>
    </citation>
    <scope>NUCLEOTIDE SEQUENCE [LARGE SCALE GENOMIC DNA]</scope>
    <source>
        <strain evidence="6 7">DSM 100055</strain>
    </source>
</reference>
<evidence type="ECO:0000313" key="7">
    <source>
        <dbReference type="Proteomes" id="UP000294678"/>
    </source>
</evidence>
<dbReference type="InterPro" id="IPR028261">
    <property type="entry name" value="DPD_II"/>
</dbReference>
<dbReference type="RefSeq" id="WP_134113405.1">
    <property type="nucleotide sequence ID" value="NZ_SOBG01000006.1"/>
</dbReference>
<dbReference type="InterPro" id="IPR051394">
    <property type="entry name" value="Glutamate_Synthase"/>
</dbReference>
<dbReference type="InterPro" id="IPR036188">
    <property type="entry name" value="FAD/NAD-bd_sf"/>
</dbReference>
<dbReference type="InterPro" id="IPR023753">
    <property type="entry name" value="FAD/NAD-binding_dom"/>
</dbReference>
<evidence type="ECO:0000256" key="2">
    <source>
        <dbReference type="ARBA" id="ARBA00023002"/>
    </source>
</evidence>
<dbReference type="GO" id="GO:0051536">
    <property type="term" value="F:iron-sulfur cluster binding"/>
    <property type="evidence" value="ECO:0007669"/>
    <property type="project" value="InterPro"/>
</dbReference>
<protein>
    <submittedName>
        <fullName evidence="6">Glutamate synthase (NADPH/NADH) small chain</fullName>
    </submittedName>
</protein>
<dbReference type="Pfam" id="PF07992">
    <property type="entry name" value="Pyr_redox_2"/>
    <property type="match status" value="2"/>
</dbReference>
<sequence>MGKLGGFLEFPREEAQKRPIEERIKDFKELYKPFTDEYLVKQAARCMDCGIPFCHFSCPVGNICPEWNDFAHKGEWEKALTILHSTNNFPEFTGRVCPAPCEGGCVLGINDKPVTIKNIELNIVEKGWENGWIKPMPPKNRTNKKVAVIGSGPAGLAAAQQLNRAGHNVTVYERDSKAGGILTYGIPDYKIEKYVVERRVNQIIEEGVKFIYNTNVGVDISVDELEKEYDAILLAGGSKLARDLPVYGRDLKGIHYAMDYLIQQNRLNAGETIPEKELITAKDKSVIIIGGGDTGADCVGTAIRQGAKTIYQIELLNKPPLDRPQDNPWPNFPQTLKINTAHEEAETCLGGKCELGEIRQWNILTKQFTGDENNNVKEFHAVRVEWITDENGKKVMKEVPNSEFKVEADLVLLAIGFVHPEHDGLINNLKIELDNRGNVKADTKNYQTSKEKIFAAGDMRRGQSLIVWAINEGREAAESINKFLSSK</sequence>
<gene>
    <name evidence="6" type="ORF">EV215_1536</name>
</gene>
<dbReference type="GO" id="GO:0006537">
    <property type="term" value="P:glutamate biosynthetic process"/>
    <property type="evidence" value="ECO:0007669"/>
    <property type="project" value="UniProtKB-KW"/>
</dbReference>
<dbReference type="NCBIfam" id="TIGR01317">
    <property type="entry name" value="GOGAT_sm_gam"/>
    <property type="match status" value="1"/>
</dbReference>
<dbReference type="EMBL" id="SOBG01000006">
    <property type="protein sequence ID" value="TDT69194.1"/>
    <property type="molecule type" value="Genomic_DNA"/>
</dbReference>
<dbReference type="InterPro" id="IPR009051">
    <property type="entry name" value="Helical_ferredxn"/>
</dbReference>
<accession>A0AA46DXY3</accession>
<dbReference type="SUPFAM" id="SSF51971">
    <property type="entry name" value="Nucleotide-binding domain"/>
    <property type="match status" value="1"/>
</dbReference>
<dbReference type="Gene3D" id="3.50.50.60">
    <property type="entry name" value="FAD/NAD(P)-binding domain"/>
    <property type="match status" value="2"/>
</dbReference>
<feature type="domain" description="4Fe-4S ferredoxin-type" evidence="5">
    <location>
        <begin position="36"/>
        <end position="68"/>
    </location>
</feature>
<evidence type="ECO:0000256" key="3">
    <source>
        <dbReference type="ARBA" id="ARBA00023164"/>
    </source>
</evidence>
<keyword evidence="7" id="KW-1185">Reference proteome</keyword>
<evidence type="ECO:0000256" key="1">
    <source>
        <dbReference type="ARBA" id="ARBA00022605"/>
    </source>
</evidence>
<organism evidence="6 7">
    <name type="scientific">Hypnocyclicus thermotrophus</name>
    <dbReference type="NCBI Taxonomy" id="1627895"/>
    <lineage>
        <taxon>Bacteria</taxon>
        <taxon>Fusobacteriati</taxon>
        <taxon>Fusobacteriota</taxon>
        <taxon>Fusobacteriia</taxon>
        <taxon>Fusobacteriales</taxon>
        <taxon>Fusobacteriaceae</taxon>
        <taxon>Hypnocyclicus</taxon>
    </lineage>
</organism>
<keyword evidence="2" id="KW-0560">Oxidoreductase</keyword>
<dbReference type="GO" id="GO:0016639">
    <property type="term" value="F:oxidoreductase activity, acting on the CH-NH2 group of donors, NAD or NADP as acceptor"/>
    <property type="evidence" value="ECO:0007669"/>
    <property type="project" value="InterPro"/>
</dbReference>
<dbReference type="Gene3D" id="1.10.1060.10">
    <property type="entry name" value="Alpha-helical ferredoxin"/>
    <property type="match status" value="1"/>
</dbReference>
<proteinExistence type="predicted"/>
<dbReference type="PANTHER" id="PTHR43100:SF1">
    <property type="entry name" value="GLUTAMATE SYNTHASE [NADPH] SMALL CHAIN"/>
    <property type="match status" value="1"/>
</dbReference>
<dbReference type="InterPro" id="IPR017896">
    <property type="entry name" value="4Fe4S_Fe-S-bd"/>
</dbReference>
<evidence type="ECO:0000256" key="4">
    <source>
        <dbReference type="ARBA" id="ARBA00029440"/>
    </source>
</evidence>
<dbReference type="Proteomes" id="UP000294678">
    <property type="component" value="Unassembled WGS sequence"/>
</dbReference>
<dbReference type="AlphaFoldDB" id="A0AA46DXY3"/>
<dbReference type="InterPro" id="IPR006005">
    <property type="entry name" value="Glut_synth_ssu1"/>
</dbReference>
<dbReference type="PROSITE" id="PS51379">
    <property type="entry name" value="4FE4S_FER_2"/>
    <property type="match status" value="1"/>
</dbReference>
<evidence type="ECO:0000259" key="5">
    <source>
        <dbReference type="PROSITE" id="PS51379"/>
    </source>
</evidence>
<comment type="caution">
    <text evidence="6">The sequence shown here is derived from an EMBL/GenBank/DDBJ whole genome shotgun (WGS) entry which is preliminary data.</text>
</comment>
<comment type="pathway">
    <text evidence="4">Amino-acid biosynthesis.</text>
</comment>
<dbReference type="PRINTS" id="PR00419">
    <property type="entry name" value="ADXRDTASE"/>
</dbReference>
<dbReference type="SUPFAM" id="SSF46548">
    <property type="entry name" value="alpha-helical ferredoxin"/>
    <property type="match status" value="1"/>
</dbReference>
<dbReference type="Pfam" id="PF14691">
    <property type="entry name" value="Fer4_20"/>
    <property type="match status" value="1"/>
</dbReference>